<dbReference type="GO" id="GO:0004113">
    <property type="term" value="F:2',3'-cyclic-nucleotide 3'-phosphodiesterase activity"/>
    <property type="evidence" value="ECO:0007669"/>
    <property type="project" value="InterPro"/>
</dbReference>
<dbReference type="InterPro" id="IPR014051">
    <property type="entry name" value="Phosphoesterase_HXTX"/>
</dbReference>
<keyword evidence="1 2" id="KW-0378">Hydrolase</keyword>
<dbReference type="EMBL" id="CP026604">
    <property type="protein sequence ID" value="AWB67046.1"/>
    <property type="molecule type" value="Genomic_DNA"/>
</dbReference>
<dbReference type="PANTHER" id="PTHR35561">
    <property type="entry name" value="RNA 2',3'-CYCLIC PHOSPHODIESTERASE"/>
    <property type="match status" value="1"/>
</dbReference>
<dbReference type="Proteomes" id="UP000244441">
    <property type="component" value="Chromosome"/>
</dbReference>
<feature type="active site" description="Proton acceptor" evidence="2">
    <location>
        <position position="174"/>
    </location>
</feature>
<accession>A0A2S0VS53</accession>
<evidence type="ECO:0000256" key="1">
    <source>
        <dbReference type="ARBA" id="ARBA00022801"/>
    </source>
</evidence>
<feature type="active site" description="Proton donor" evidence="2">
    <location>
        <position position="86"/>
    </location>
</feature>
<comment type="catalytic activity">
    <reaction evidence="2">
        <text>a 3'-end 2',3'-cyclophospho-ribonucleotide-RNA + H2O = a 3'-end 2'-phospho-ribonucleotide-RNA + H(+)</text>
        <dbReference type="Rhea" id="RHEA:11828"/>
        <dbReference type="Rhea" id="RHEA-COMP:10464"/>
        <dbReference type="Rhea" id="RHEA-COMP:17353"/>
        <dbReference type="ChEBI" id="CHEBI:15377"/>
        <dbReference type="ChEBI" id="CHEBI:15378"/>
        <dbReference type="ChEBI" id="CHEBI:83064"/>
        <dbReference type="ChEBI" id="CHEBI:173113"/>
        <dbReference type="EC" id="3.1.4.58"/>
    </reaction>
</comment>
<dbReference type="KEGG" id="cate:C2869_11645"/>
<feature type="short sequence motif" description="HXTX 1" evidence="2">
    <location>
        <begin position="86"/>
        <end position="89"/>
    </location>
</feature>
<dbReference type="AlphaFoldDB" id="A0A2S0VS53"/>
<dbReference type="GO" id="GO:0008664">
    <property type="term" value="F:RNA 2',3'-cyclic 3'-phosphodiesterase activity"/>
    <property type="evidence" value="ECO:0007669"/>
    <property type="project" value="UniProtKB-EC"/>
</dbReference>
<dbReference type="Pfam" id="PF02834">
    <property type="entry name" value="LigT_PEase"/>
    <property type="match status" value="1"/>
</dbReference>
<proteinExistence type="inferred from homology"/>
<gene>
    <name evidence="4" type="primary">thpR</name>
    <name evidence="4" type="ORF">C2869_11645</name>
</gene>
<name>A0A2S0VS53_9ALTE</name>
<dbReference type="InterPro" id="IPR004175">
    <property type="entry name" value="RNA_CPDase"/>
</dbReference>
<protein>
    <recommendedName>
        <fullName evidence="2">RNA 2',3'-cyclic phosphodiesterase</fullName>
        <shortName evidence="2">RNA 2',3'-CPDase</shortName>
        <ecNumber evidence="2">3.1.4.58</ecNumber>
    </recommendedName>
</protein>
<comment type="similarity">
    <text evidence="2">Belongs to the 2H phosphoesterase superfamily. ThpR family.</text>
</comment>
<dbReference type="NCBIfam" id="TIGR02258">
    <property type="entry name" value="2_5_ligase"/>
    <property type="match status" value="1"/>
</dbReference>
<evidence type="ECO:0000313" key="4">
    <source>
        <dbReference type="EMBL" id="AWB67046.1"/>
    </source>
</evidence>
<dbReference type="PANTHER" id="PTHR35561:SF1">
    <property type="entry name" value="RNA 2',3'-CYCLIC PHOSPHODIESTERASE"/>
    <property type="match status" value="1"/>
</dbReference>
<evidence type="ECO:0000259" key="3">
    <source>
        <dbReference type="Pfam" id="PF02834"/>
    </source>
</evidence>
<dbReference type="EC" id="3.1.4.58" evidence="2"/>
<dbReference type="Gene3D" id="3.90.1140.10">
    <property type="entry name" value="Cyclic phosphodiesterase"/>
    <property type="match status" value="1"/>
</dbReference>
<reference evidence="4 5" key="1">
    <citation type="submission" date="2018-01" db="EMBL/GenBank/DDBJ databases">
        <title>Genome sequence of a Cantenovulum-like bacteria.</title>
        <authorList>
            <person name="Tan W.R."/>
            <person name="Lau N.-S."/>
            <person name="Go F."/>
            <person name="Amirul A.-A.A."/>
        </authorList>
    </citation>
    <scope>NUCLEOTIDE SEQUENCE [LARGE SCALE GENOMIC DNA]</scope>
    <source>
        <strain evidence="4 5">CCB-QB4</strain>
    </source>
</reference>
<dbReference type="SUPFAM" id="SSF55144">
    <property type="entry name" value="LigT-like"/>
    <property type="match status" value="1"/>
</dbReference>
<evidence type="ECO:0000313" key="5">
    <source>
        <dbReference type="Proteomes" id="UP000244441"/>
    </source>
</evidence>
<comment type="caution">
    <text evidence="2">Lacks conserved residue(s) required for the propagation of feature annotation.</text>
</comment>
<dbReference type="HAMAP" id="MF_01940">
    <property type="entry name" value="RNA_CPDase"/>
    <property type="match status" value="1"/>
</dbReference>
<feature type="domain" description="Phosphoesterase HXTX" evidence="3">
    <location>
        <begin position="51"/>
        <end position="132"/>
    </location>
</feature>
<evidence type="ECO:0000256" key="2">
    <source>
        <dbReference type="HAMAP-Rule" id="MF_01940"/>
    </source>
</evidence>
<comment type="function">
    <text evidence="2">Hydrolyzes RNA 2',3'-cyclic phosphodiester to an RNA 2'-phosphomonoester.</text>
</comment>
<keyword evidence="5" id="KW-1185">Reference proteome</keyword>
<dbReference type="InterPro" id="IPR009097">
    <property type="entry name" value="Cyclic_Pdiesterase"/>
</dbReference>
<sequence length="226" mass="26260">MACFISEKLDSIGNKSTLGKLTLGGRYLRPKLVKLTGMKQDNYQKRFFIGIQVPKDISLAISQWRRQAFSVYEHTRWQAVHQNDLHVTLRFLGCLNDKEVNELSTCLSHLPVHFFTIATQALNLFIKPQVLYLSTSCSPSHLHLFDVINQTIAQQFPELNRRIQYTLHASYQPHVSLFRKVKSLPLLDPPPEWLWSVNQFHLYQSQPNSDGSKYQILNSFRLEPKH</sequence>
<organism evidence="4 5">
    <name type="scientific">Saccharobesus litoralis</name>
    <dbReference type="NCBI Taxonomy" id="2172099"/>
    <lineage>
        <taxon>Bacteria</taxon>
        <taxon>Pseudomonadati</taxon>
        <taxon>Pseudomonadota</taxon>
        <taxon>Gammaproteobacteria</taxon>
        <taxon>Alteromonadales</taxon>
        <taxon>Alteromonadaceae</taxon>
        <taxon>Saccharobesus</taxon>
    </lineage>
</organism>